<gene>
    <name evidence="2" type="ORF">B0T16DRAFT_403041</name>
</gene>
<dbReference type="EMBL" id="JAULSV010000002">
    <property type="protein sequence ID" value="KAK0651029.1"/>
    <property type="molecule type" value="Genomic_DNA"/>
</dbReference>
<feature type="compositionally biased region" description="Basic residues" evidence="1">
    <location>
        <begin position="12"/>
        <end position="25"/>
    </location>
</feature>
<evidence type="ECO:0000256" key="1">
    <source>
        <dbReference type="SAM" id="MobiDB-lite"/>
    </source>
</evidence>
<feature type="compositionally biased region" description="Basic and acidic residues" evidence="1">
    <location>
        <begin position="90"/>
        <end position="104"/>
    </location>
</feature>
<feature type="compositionally biased region" description="Low complexity" evidence="1">
    <location>
        <begin position="164"/>
        <end position="179"/>
    </location>
</feature>
<accession>A0AA39YE76</accession>
<dbReference type="Proteomes" id="UP001174936">
    <property type="component" value="Unassembled WGS sequence"/>
</dbReference>
<sequence length="402" mass="44513">MGCCDSRPVRPSQHKLKKRRHKTSHVTRSGGTSPRLPSYDFGPRERTDTSRSRSHMERHRRAEALSTHQMRPAASRRAPPARPPGPLPTVREEPPSVCRREPSAHAHIVSYQEEQTLSSHREMSPSKAHPLPPQSRCSSRTLAFPHAHSSPSWGARTSPAKISPAQTLPARTPPALTTPVRKSPTHQKDTPSPIRPIQPQPHRPPHSLISFQEPSQPSITPSNHQVTPPWLREPSQPKTPPSSNFNSSHFLSFSQYLQIRETYRTCFIPTGTLPMPDHPLPADATDDLVTVFDIIEHRRSADGKIESATFTVACPGREVRDLIDHLSSENGADVSVGYDDVLGSVDRIPEVLSSGRRFWVVVRDASLRDEGNDARRSACGLGDERGAGGGLSRHWGSFRAVD</sequence>
<feature type="compositionally biased region" description="Polar residues" evidence="1">
    <location>
        <begin position="209"/>
        <end position="226"/>
    </location>
</feature>
<protein>
    <submittedName>
        <fullName evidence="2">Uncharacterized protein</fullName>
    </submittedName>
</protein>
<feature type="non-terminal residue" evidence="2">
    <location>
        <position position="402"/>
    </location>
</feature>
<keyword evidence="3" id="KW-1185">Reference proteome</keyword>
<evidence type="ECO:0000313" key="2">
    <source>
        <dbReference type="EMBL" id="KAK0651029.1"/>
    </source>
</evidence>
<proteinExistence type="predicted"/>
<feature type="region of interest" description="Disordered" evidence="1">
    <location>
        <begin position="1"/>
        <end position="246"/>
    </location>
</feature>
<evidence type="ECO:0000313" key="3">
    <source>
        <dbReference type="Proteomes" id="UP001174936"/>
    </source>
</evidence>
<comment type="caution">
    <text evidence="2">The sequence shown here is derived from an EMBL/GenBank/DDBJ whole genome shotgun (WGS) entry which is preliminary data.</text>
</comment>
<dbReference type="AlphaFoldDB" id="A0AA39YE76"/>
<feature type="compositionally biased region" description="Pro residues" evidence="1">
    <location>
        <begin position="193"/>
        <end position="202"/>
    </location>
</feature>
<feature type="compositionally biased region" description="Basic and acidic residues" evidence="1">
    <location>
        <begin position="42"/>
        <end position="63"/>
    </location>
</feature>
<reference evidence="2" key="1">
    <citation type="submission" date="2023-06" db="EMBL/GenBank/DDBJ databases">
        <title>Genome-scale phylogeny and comparative genomics of the fungal order Sordariales.</title>
        <authorList>
            <consortium name="Lawrence Berkeley National Laboratory"/>
            <person name="Hensen N."/>
            <person name="Bonometti L."/>
            <person name="Westerberg I."/>
            <person name="Brannstrom I.O."/>
            <person name="Guillou S."/>
            <person name="Cros-Aarteil S."/>
            <person name="Calhoun S."/>
            <person name="Haridas S."/>
            <person name="Kuo A."/>
            <person name="Mondo S."/>
            <person name="Pangilinan J."/>
            <person name="Riley R."/>
            <person name="Labutti K."/>
            <person name="Andreopoulos B."/>
            <person name="Lipzen A."/>
            <person name="Chen C."/>
            <person name="Yanf M."/>
            <person name="Daum C."/>
            <person name="Ng V."/>
            <person name="Clum A."/>
            <person name="Steindorff A."/>
            <person name="Ohm R."/>
            <person name="Martin F."/>
            <person name="Silar P."/>
            <person name="Natvig D."/>
            <person name="Lalanne C."/>
            <person name="Gautier V."/>
            <person name="Ament-Velasquez S.L."/>
            <person name="Kruys A."/>
            <person name="Hutchinson M.I."/>
            <person name="Powell A.J."/>
            <person name="Barry K."/>
            <person name="Miller A.N."/>
            <person name="Grigoriev I.V."/>
            <person name="Debuchy R."/>
            <person name="Gladieux P."/>
            <person name="Thoren M.H."/>
            <person name="Johannesson H."/>
        </authorList>
    </citation>
    <scope>NUCLEOTIDE SEQUENCE</scope>
    <source>
        <strain evidence="2">SMH2532-1</strain>
    </source>
</reference>
<organism evidence="2 3">
    <name type="scientific">Cercophora newfieldiana</name>
    <dbReference type="NCBI Taxonomy" id="92897"/>
    <lineage>
        <taxon>Eukaryota</taxon>
        <taxon>Fungi</taxon>
        <taxon>Dikarya</taxon>
        <taxon>Ascomycota</taxon>
        <taxon>Pezizomycotina</taxon>
        <taxon>Sordariomycetes</taxon>
        <taxon>Sordariomycetidae</taxon>
        <taxon>Sordariales</taxon>
        <taxon>Lasiosphaeriaceae</taxon>
        <taxon>Cercophora</taxon>
    </lineage>
</organism>
<name>A0AA39YE76_9PEZI</name>